<accession>A0ABS1VQ95</accession>
<dbReference type="InterPro" id="IPR005490">
    <property type="entry name" value="LD_TPept_cat_dom"/>
</dbReference>
<gene>
    <name evidence="9" type="ORF">JKJ07_20940</name>
</gene>
<keyword evidence="4 6" id="KW-0573">Peptidoglycan synthesis</keyword>
<evidence type="ECO:0000256" key="6">
    <source>
        <dbReference type="PROSITE-ProRule" id="PRU01373"/>
    </source>
</evidence>
<dbReference type="CDD" id="cd16913">
    <property type="entry name" value="YkuD_like"/>
    <property type="match status" value="1"/>
</dbReference>
<dbReference type="SUPFAM" id="SSF141523">
    <property type="entry name" value="L,D-transpeptidase catalytic domain-like"/>
    <property type="match status" value="1"/>
</dbReference>
<keyword evidence="5 6" id="KW-0961">Cell wall biogenesis/degradation</keyword>
<dbReference type="InterPro" id="IPR038063">
    <property type="entry name" value="Transpep_catalytic_dom"/>
</dbReference>
<keyword evidence="2" id="KW-0808">Transferase</keyword>
<name>A0ABS1VQ95_9ACTN</name>
<proteinExistence type="predicted"/>
<feature type="region of interest" description="Disordered" evidence="7">
    <location>
        <begin position="1"/>
        <end position="24"/>
    </location>
</feature>
<reference evidence="9 10" key="1">
    <citation type="submission" date="2021-01" db="EMBL/GenBank/DDBJ databases">
        <title>Actinoplanes sp. nov. LDG1-01 isolated from lichen.</title>
        <authorList>
            <person name="Saeng-In P."/>
            <person name="Phongsopitanun W."/>
            <person name="Kanchanasin P."/>
            <person name="Yuki M."/>
            <person name="Kudo T."/>
            <person name="Ohkuma M."/>
            <person name="Tanasupawat S."/>
        </authorList>
    </citation>
    <scope>NUCLEOTIDE SEQUENCE [LARGE SCALE GENOMIC DNA]</scope>
    <source>
        <strain evidence="9 10">LDG1-01</strain>
    </source>
</reference>
<dbReference type="Gene3D" id="2.40.440.10">
    <property type="entry name" value="L,D-transpeptidase catalytic domain-like"/>
    <property type="match status" value="1"/>
</dbReference>
<organism evidence="9 10">
    <name type="scientific">Paractinoplanes lichenicola</name>
    <dbReference type="NCBI Taxonomy" id="2802976"/>
    <lineage>
        <taxon>Bacteria</taxon>
        <taxon>Bacillati</taxon>
        <taxon>Actinomycetota</taxon>
        <taxon>Actinomycetes</taxon>
        <taxon>Micromonosporales</taxon>
        <taxon>Micromonosporaceae</taxon>
        <taxon>Paractinoplanes</taxon>
    </lineage>
</organism>
<evidence type="ECO:0000256" key="3">
    <source>
        <dbReference type="ARBA" id="ARBA00022960"/>
    </source>
</evidence>
<feature type="compositionally biased region" description="Basic and acidic residues" evidence="7">
    <location>
        <begin position="1"/>
        <end position="13"/>
    </location>
</feature>
<dbReference type="EMBL" id="JAENHO010000005">
    <property type="protein sequence ID" value="MBL7256768.1"/>
    <property type="molecule type" value="Genomic_DNA"/>
</dbReference>
<evidence type="ECO:0000259" key="8">
    <source>
        <dbReference type="PROSITE" id="PS52029"/>
    </source>
</evidence>
<dbReference type="Proteomes" id="UP000598996">
    <property type="component" value="Unassembled WGS sequence"/>
</dbReference>
<dbReference type="InterPro" id="IPR050979">
    <property type="entry name" value="LD-transpeptidase"/>
</dbReference>
<evidence type="ECO:0000256" key="4">
    <source>
        <dbReference type="ARBA" id="ARBA00022984"/>
    </source>
</evidence>
<keyword evidence="10" id="KW-1185">Reference proteome</keyword>
<evidence type="ECO:0000256" key="2">
    <source>
        <dbReference type="ARBA" id="ARBA00022679"/>
    </source>
</evidence>
<comment type="caution">
    <text evidence="9">The sequence shown here is derived from an EMBL/GenBank/DDBJ whole genome shotgun (WGS) entry which is preliminary data.</text>
</comment>
<comment type="pathway">
    <text evidence="1 6">Cell wall biogenesis; peptidoglycan biosynthesis.</text>
</comment>
<feature type="active site" description="Proton donor/acceptor" evidence="6">
    <location>
        <position position="260"/>
    </location>
</feature>
<feature type="domain" description="L,D-TPase catalytic" evidence="8">
    <location>
        <begin position="178"/>
        <end position="300"/>
    </location>
</feature>
<dbReference type="PROSITE" id="PS52029">
    <property type="entry name" value="LD_TPASE"/>
    <property type="match status" value="1"/>
</dbReference>
<dbReference type="PANTHER" id="PTHR30582">
    <property type="entry name" value="L,D-TRANSPEPTIDASE"/>
    <property type="match status" value="1"/>
</dbReference>
<evidence type="ECO:0000256" key="5">
    <source>
        <dbReference type="ARBA" id="ARBA00023316"/>
    </source>
</evidence>
<dbReference type="RefSeq" id="WP_202993258.1">
    <property type="nucleotide sequence ID" value="NZ_JAENHO010000005.1"/>
</dbReference>
<keyword evidence="3 6" id="KW-0133">Cell shape</keyword>
<evidence type="ECO:0000313" key="9">
    <source>
        <dbReference type="EMBL" id="MBL7256768.1"/>
    </source>
</evidence>
<protein>
    <submittedName>
        <fullName evidence="9">L,D-transpeptidase</fullName>
    </submittedName>
</protein>
<evidence type="ECO:0000256" key="7">
    <source>
        <dbReference type="SAM" id="MobiDB-lite"/>
    </source>
</evidence>
<sequence length="301" mass="32063">MVRLPDATRDSASETRPGPLRPSARKAAVGGLLLLVLAATPAVAHLKKDATGEFAARQIPATAAVAEPVVAAVPKAAPAPKSLPTIDYWDSPQGFAPDVAARSVAAVTEGLHPKHKLPVYDAPGGVPRAFLARTISGLPVTVPIVERRQGWAGVLLPSVNRRVGWLPPGGWETRELKDQLTVDLSEHRLTWLRDGRERGAWTVAVGSRRTPTPLGRTFVLGRTITHGHVYAGLDALVLGAVPDDRDALSASLRNGHTAIHAWREESAFGRSISNGCVRMPPDVQRELLAHIGPGTVVQVVR</sequence>
<dbReference type="Pfam" id="PF03734">
    <property type="entry name" value="YkuD"/>
    <property type="match status" value="1"/>
</dbReference>
<evidence type="ECO:0000256" key="1">
    <source>
        <dbReference type="ARBA" id="ARBA00004752"/>
    </source>
</evidence>
<feature type="active site" description="Nucleophile" evidence="6">
    <location>
        <position position="276"/>
    </location>
</feature>
<evidence type="ECO:0000313" key="10">
    <source>
        <dbReference type="Proteomes" id="UP000598996"/>
    </source>
</evidence>